<dbReference type="AlphaFoldDB" id="L0B3D9"/>
<evidence type="ECO:0000313" key="2">
    <source>
        <dbReference type="EMBL" id="AFZ81639.1"/>
    </source>
</evidence>
<evidence type="ECO:0000313" key="3">
    <source>
        <dbReference type="Proteomes" id="UP000031512"/>
    </source>
</evidence>
<dbReference type="Proteomes" id="UP000031512">
    <property type="component" value="Chromosome 3"/>
</dbReference>
<keyword evidence="1" id="KW-1133">Transmembrane helix</keyword>
<dbReference type="EMBL" id="CP001670">
    <property type="protein sequence ID" value="AFZ81639.1"/>
    <property type="molecule type" value="Genomic_DNA"/>
</dbReference>
<organism evidence="2 3">
    <name type="scientific">Theileria equi strain WA</name>
    <dbReference type="NCBI Taxonomy" id="1537102"/>
    <lineage>
        <taxon>Eukaryota</taxon>
        <taxon>Sar</taxon>
        <taxon>Alveolata</taxon>
        <taxon>Apicomplexa</taxon>
        <taxon>Aconoidasida</taxon>
        <taxon>Piroplasmida</taxon>
        <taxon>Theileriidae</taxon>
        <taxon>Theileria</taxon>
    </lineage>
</organism>
<name>L0B3D9_THEEQ</name>
<gene>
    <name evidence="2" type="ORF">BEWA_010570</name>
</gene>
<dbReference type="RefSeq" id="XP_004831305.1">
    <property type="nucleotide sequence ID" value="XM_004831248.1"/>
</dbReference>
<sequence>MTTNNIVRITIPIENQATIASSEQNFESADFYAQKVLVLNLITSITSDIRERDKLKRDKKSHPMAHIKLSSKLESQICLAYDQLDILKNILTKIQGSKRYRKKYSDSEINGFNDTIKNLEDQVSTCESSVRYKSVASTKRNKVELDLVGPTVNRESLTAEEQSYAVESIKKWRERDEGFDRQLHEIGEAVDRIGEVASQIGEKAMEQAKSAIDTVSKVQDTTNDISAVSIRIRKVLKRQRLMECYFRLILVVTLLTLLAIFLFILMKMIKSKK</sequence>
<dbReference type="OrthoDB" id="361164at2759"/>
<keyword evidence="3" id="KW-1185">Reference proteome</keyword>
<keyword evidence="1" id="KW-0812">Transmembrane</keyword>
<reference evidence="2 3" key="1">
    <citation type="journal article" date="2012" name="BMC Genomics">
        <title>Comparative genomic analysis and phylogenetic position of Theileria equi.</title>
        <authorList>
            <person name="Kappmeyer L.S."/>
            <person name="Thiagarajan M."/>
            <person name="Herndon D.R."/>
            <person name="Ramsay J.D."/>
            <person name="Caler E."/>
            <person name="Djikeng A."/>
            <person name="Gillespie J.J."/>
            <person name="Lau A.O."/>
            <person name="Roalson E.H."/>
            <person name="Silva J.C."/>
            <person name="Silva M.G."/>
            <person name="Suarez C.E."/>
            <person name="Ueti M.W."/>
            <person name="Nene V.M."/>
            <person name="Mealey R.H."/>
            <person name="Knowles D.P."/>
            <person name="Brayton K.A."/>
        </authorList>
    </citation>
    <scope>NUCLEOTIDE SEQUENCE [LARGE SCALE GENOMIC DNA]</scope>
    <source>
        <strain evidence="2 3">WA</strain>
    </source>
</reference>
<dbReference type="GeneID" id="15806479"/>
<dbReference type="VEuPathDB" id="PiroplasmaDB:BEWA_010570"/>
<protein>
    <recommendedName>
        <fullName evidence="4">t-SNARE coiled-coil homology domain-containing protein</fullName>
    </recommendedName>
</protein>
<feature type="transmembrane region" description="Helical" evidence="1">
    <location>
        <begin position="245"/>
        <end position="265"/>
    </location>
</feature>
<evidence type="ECO:0008006" key="4">
    <source>
        <dbReference type="Google" id="ProtNLM"/>
    </source>
</evidence>
<accession>L0B3D9</accession>
<dbReference type="KEGG" id="beq:BEWA_010570"/>
<evidence type="ECO:0000256" key="1">
    <source>
        <dbReference type="SAM" id="Phobius"/>
    </source>
</evidence>
<dbReference type="eggNOG" id="ENOG502SBC9">
    <property type="taxonomic scope" value="Eukaryota"/>
</dbReference>
<proteinExistence type="predicted"/>
<keyword evidence="1" id="KW-0472">Membrane</keyword>